<evidence type="ECO:0000259" key="2">
    <source>
        <dbReference type="Pfam" id="PF13946"/>
    </source>
</evidence>
<evidence type="ECO:0000313" key="3">
    <source>
        <dbReference type="EMBL" id="PIL42043.1"/>
    </source>
</evidence>
<feature type="domain" description="DUF4214" evidence="2">
    <location>
        <begin position="1263"/>
        <end position="1307"/>
    </location>
</feature>
<organism evidence="3 4">
    <name type="scientific">Massilia eurypsychrophila</name>
    <dbReference type="NCBI Taxonomy" id="1485217"/>
    <lineage>
        <taxon>Bacteria</taxon>
        <taxon>Pseudomonadati</taxon>
        <taxon>Pseudomonadota</taxon>
        <taxon>Betaproteobacteria</taxon>
        <taxon>Burkholderiales</taxon>
        <taxon>Oxalobacteraceae</taxon>
        <taxon>Telluria group</taxon>
        <taxon>Massilia</taxon>
    </lineage>
</organism>
<keyword evidence="1" id="KW-1133">Transmembrane helix</keyword>
<dbReference type="Pfam" id="PF13946">
    <property type="entry name" value="DUF4214"/>
    <property type="match status" value="1"/>
</dbReference>
<dbReference type="RefSeq" id="WP_099793873.1">
    <property type="nucleotide sequence ID" value="NZ_PDOC01000041.1"/>
</dbReference>
<protein>
    <recommendedName>
        <fullName evidence="2">DUF4214 domain-containing protein</fullName>
    </recommendedName>
</protein>
<keyword evidence="4" id="KW-1185">Reference proteome</keyword>
<feature type="transmembrane region" description="Helical" evidence="1">
    <location>
        <begin position="41"/>
        <end position="62"/>
    </location>
</feature>
<reference evidence="3 4" key="1">
    <citation type="submission" date="2017-10" db="EMBL/GenBank/DDBJ databases">
        <title>Massilia psychrophilum sp. nov., a novel purple-pigmented bacterium isolated from Tianshan glacier, Xinjiang Municipality, China.</title>
        <authorList>
            <person name="Wang H."/>
        </authorList>
    </citation>
    <scope>NUCLEOTIDE SEQUENCE [LARGE SCALE GENOMIC DNA]</scope>
    <source>
        <strain evidence="3 4">JCM 30074</strain>
    </source>
</reference>
<keyword evidence="1" id="KW-0472">Membrane</keyword>
<keyword evidence="1" id="KW-0812">Transmembrane</keyword>
<dbReference type="EMBL" id="PDOC01000041">
    <property type="protein sequence ID" value="PIL42043.1"/>
    <property type="molecule type" value="Genomic_DNA"/>
</dbReference>
<name>A0A2G8T7U8_9BURK</name>
<evidence type="ECO:0000256" key="1">
    <source>
        <dbReference type="SAM" id="Phobius"/>
    </source>
</evidence>
<gene>
    <name evidence="3" type="ORF">CR105_26470</name>
</gene>
<dbReference type="Proteomes" id="UP000230390">
    <property type="component" value="Unassembled WGS sequence"/>
</dbReference>
<dbReference type="PANTHER" id="PTHR34491">
    <property type="entry name" value="A-TYPE INCLUSION PROTEIN, PUTATIVE-RELATED"/>
    <property type="match status" value="1"/>
</dbReference>
<accession>A0A2G8T7U8</accession>
<comment type="caution">
    <text evidence="3">The sequence shown here is derived from an EMBL/GenBank/DDBJ whole genome shotgun (WGS) entry which is preliminary data.</text>
</comment>
<proteinExistence type="predicted"/>
<dbReference type="OrthoDB" id="8695541at2"/>
<sequence length="1410" mass="143391">MIAGDIEIRLMAGIARLQADMDRARRVVGDATGAMGRMAGIAGAALAGIAAALSIGAFAGWIKGAIDAADAASKLSAKTGVAVKDLAGMQLAFDLGGAGGDAFAGSMSKLSKAITEGNSGLAALGIKTEGANGALVSNKEVLYQVAEAFAKMDDGARKSAMAQEIFGKSGADLIPLLNGGAEGFRQMDEMANKLGLTMSDSTAKSAEAFNDNLDLLMMGSQGVARGIAAELLPTMSSLSGAFLSSMTSGDNLKKVAEFLGNTLKVLFTIAVGIVEVFSTVGKTIGAAGAQIVAILNGDFKMAAQIGREWSKDLSSSWSDSAKTISDAWSGEGNAAVDAQAKIMKAQKDLLAEQKAREEAAKKAVQERTAAAKKSQQEYESAVKAGNDFIASMKVEGSQLGMNAAQIKEMAAARNAAKAPTAALRAQILAEAAALADATQAWALKDAAEKSAAAVDAELYVSLAKTTAGIDDEIAAMRKQIDAYGLTEVAVIDLAAAKAEAALAAGPATYAELIALDTQISKLKELRLLAVEKGNLDVAKKAAEDARDEWKTTAASIKDSLTDALMRGFESGKGFGRNLIDTIKNMFGTLVLRPIISAIVNPVAGALTGMMGMSGAANAATSGAGSAIGSSLGISSIIGSIGAGAMQTAGAILTGQIGLGTTLSAGLSAIGTGTASGMAAGFSSVIGALGPIALGIGAAVLLWKKLDTSGTYHTGGASSASAAGVTTVRAESLNFEATRVNAETEKMTAALASGIVGILDSTATAFGKTAGYTAATAFADDTSKDGAWGGLMISKLGETILNWQDTKTGSWAPKVFADGDAGKAEYLAALSASVRTALDGIGLPAWAQTMLNNVGTGASIEELGKVVESINATQRALVVMGEKLTGFAGLSEAATSELITASGGIEALAGNASTYYDKFYSEAEKTAGATKQMADALASVGLAVPATIEAYRAQVEAQMAMGEAGASNVAVLLKNAGAFAELHPTLEAVATSAQSATEALAAAEAIRKEQRGLDIELMAALGDTEGALAATRSDALAAMLSDQARLTQGQIWAAEATSAATAKVVEAAAAAMDKMKASASSLVGDVDNAFSVLQRVMKSSMDVLAARIAKEKALSDAIRSTLDSIQAPDSEAYARENAQAQIKAALAIAKAGGALPDSSAIQKSLGILSRDASDQFASALEFQRYTAATQNDLAALGDLADSALSVDQQSLDSLNEILAAAQKQIDLLKGIDVSMLTVASARAGFQQAIDSAKANPYSGSAGPISTAYQSYLGRAPDAAGLAYWQNAAANGNSMANIIEAIKNSDEAMSRKIPGFANGGDFMGGLRMVGEIGPEVEATGPSRIHSTRDLFNAARNSGGNDAMAAAIDRLASAVSSQQTELEQMGRNVRRQADGLETLTDGYESMRTKAEAV</sequence>
<dbReference type="PANTHER" id="PTHR34491:SF74">
    <property type="entry name" value="DUF4456 DOMAIN-CONTAINING PROTEIN"/>
    <property type="match status" value="1"/>
</dbReference>
<dbReference type="InterPro" id="IPR025282">
    <property type="entry name" value="DUF4214"/>
</dbReference>
<evidence type="ECO:0000313" key="4">
    <source>
        <dbReference type="Proteomes" id="UP000230390"/>
    </source>
</evidence>